<keyword evidence="1" id="KW-1133">Transmembrane helix</keyword>
<feature type="transmembrane region" description="Helical" evidence="1">
    <location>
        <begin position="44"/>
        <end position="63"/>
    </location>
</feature>
<feature type="transmembrane region" description="Helical" evidence="1">
    <location>
        <begin position="108"/>
        <end position="128"/>
    </location>
</feature>
<dbReference type="AlphaFoldDB" id="A0A6I2FEZ7"/>
<feature type="transmembrane region" description="Helical" evidence="1">
    <location>
        <begin position="134"/>
        <end position="159"/>
    </location>
</feature>
<dbReference type="Proteomes" id="UP000431080">
    <property type="component" value="Unassembled WGS sequence"/>
</dbReference>
<dbReference type="EMBL" id="WJIF01000010">
    <property type="protein sequence ID" value="MRG61126.1"/>
    <property type="molecule type" value="Genomic_DNA"/>
</dbReference>
<name>A0A6I2FEZ7_9MICO</name>
<comment type="caution">
    <text evidence="2">The sequence shown here is derived from an EMBL/GenBank/DDBJ whole genome shotgun (WGS) entry which is preliminary data.</text>
</comment>
<protein>
    <recommendedName>
        <fullName evidence="4">Modulator of FtsH protease</fullName>
    </recommendedName>
</protein>
<accession>A0A6I2FEZ7</accession>
<evidence type="ECO:0000313" key="3">
    <source>
        <dbReference type="Proteomes" id="UP000431080"/>
    </source>
</evidence>
<feature type="transmembrane region" description="Helical" evidence="1">
    <location>
        <begin position="69"/>
        <end position="87"/>
    </location>
</feature>
<sequence>MLDGWSEFNVAMLGATAALAGLLIVAMSVNIAEILKTPSLPGRAAAALAALMAAIVVTALGLVPNPPEWLFGLGALLAGALAAVFEYRATRLLVAEGSRFGSPIAKAAAGWLPVGLFLVGAVLVLAGLPSAGLAWLAGASILAIASAILHAWIVLVEVLR</sequence>
<feature type="transmembrane region" description="Helical" evidence="1">
    <location>
        <begin position="12"/>
        <end position="32"/>
    </location>
</feature>
<evidence type="ECO:0000313" key="2">
    <source>
        <dbReference type="EMBL" id="MRG61126.1"/>
    </source>
</evidence>
<evidence type="ECO:0000256" key="1">
    <source>
        <dbReference type="SAM" id="Phobius"/>
    </source>
</evidence>
<keyword evidence="3" id="KW-1185">Reference proteome</keyword>
<evidence type="ECO:0008006" key="4">
    <source>
        <dbReference type="Google" id="ProtNLM"/>
    </source>
</evidence>
<gene>
    <name evidence="2" type="ORF">GE115_14815</name>
</gene>
<proteinExistence type="predicted"/>
<keyword evidence="1" id="KW-0472">Membrane</keyword>
<keyword evidence="1" id="KW-0812">Transmembrane</keyword>
<organism evidence="2 3">
    <name type="scientific">Agromyces agglutinans</name>
    <dbReference type="NCBI Taxonomy" id="2662258"/>
    <lineage>
        <taxon>Bacteria</taxon>
        <taxon>Bacillati</taxon>
        <taxon>Actinomycetota</taxon>
        <taxon>Actinomycetes</taxon>
        <taxon>Micrococcales</taxon>
        <taxon>Microbacteriaceae</taxon>
        <taxon>Agromyces</taxon>
    </lineage>
</organism>
<reference evidence="2 3" key="1">
    <citation type="submission" date="2019-10" db="EMBL/GenBank/DDBJ databases">
        <authorList>
            <person name="Nie G."/>
            <person name="Ming H."/>
            <person name="Yi B."/>
        </authorList>
    </citation>
    <scope>NUCLEOTIDE SEQUENCE [LARGE SCALE GENOMIC DNA]</scope>
    <source>
        <strain evidence="2 3">CFH 90414</strain>
    </source>
</reference>